<dbReference type="PIRSF" id="PIRSF037356">
    <property type="entry name" value="DUF1797"/>
    <property type="match status" value="1"/>
</dbReference>
<evidence type="ECO:0000313" key="2">
    <source>
        <dbReference type="Proteomes" id="UP000028401"/>
    </source>
</evidence>
<gene>
    <name evidence="1" type="ORF">U725_02728</name>
</gene>
<dbReference type="SUPFAM" id="SSF143567">
    <property type="entry name" value="YkuJ-like"/>
    <property type="match status" value="1"/>
</dbReference>
<comment type="caution">
    <text evidence="1">The sequence shown here is derived from an EMBL/GenBank/DDBJ whole genome shotgun (WGS) entry which is preliminary data.</text>
</comment>
<accession>A0A084A785</accession>
<protein>
    <recommendedName>
        <fullName evidence="3">DUF1797 family protein</fullName>
    </recommendedName>
</protein>
<dbReference type="Proteomes" id="UP000028401">
    <property type="component" value="Unassembled WGS sequence"/>
</dbReference>
<evidence type="ECO:0000313" key="1">
    <source>
        <dbReference type="EMBL" id="KEY61164.1"/>
    </source>
</evidence>
<dbReference type="Pfam" id="PF08796">
    <property type="entry name" value="DUF1797"/>
    <property type="match status" value="1"/>
</dbReference>
<dbReference type="GeneID" id="61110465"/>
<proteinExistence type="predicted"/>
<sequence>MKSHLLAIMNRLNRLVEGGDPKETYNFEREGEVMLTVSYSPEDEAFALRYPKQKDASLFDDIDLVAIEIYDMIY</sequence>
<dbReference type="RefSeq" id="WP_003130579.1">
    <property type="nucleotide sequence ID" value="NZ_AZSI01000222.1"/>
</dbReference>
<name>A0A084A785_LACLC</name>
<dbReference type="PATRIC" id="fig|1415168.3.peg.2783"/>
<dbReference type="InterPro" id="IPR014904">
    <property type="entry name" value="YkuJ-like"/>
</dbReference>
<dbReference type="EMBL" id="AZSI01000222">
    <property type="protein sequence ID" value="KEY61164.1"/>
    <property type="molecule type" value="Genomic_DNA"/>
</dbReference>
<dbReference type="AlphaFoldDB" id="A0A084A785"/>
<reference evidence="1 2" key="1">
    <citation type="submission" date="2014-06" db="EMBL/GenBank/DDBJ databases">
        <title>Draft genome sequence of the putrescine producing strain Lactococcus lactis subsp cremoris GE214.</title>
        <authorList>
            <person name="Ladero V."/>
            <person name="Linares D.M."/>
            <person name="del Rio B."/>
            <person name="Mayo B."/>
            <person name="Martin M.C."/>
            <person name="Fernandez M."/>
            <person name="Alvarez M.A."/>
        </authorList>
    </citation>
    <scope>NUCLEOTIDE SEQUENCE [LARGE SCALE GENOMIC DNA]</scope>
    <source>
        <strain evidence="1 2">GE214</strain>
    </source>
</reference>
<dbReference type="Gene3D" id="3.30.720.20">
    <property type="entry name" value="Protein of unknown function DUF1797"/>
    <property type="match status" value="1"/>
</dbReference>
<dbReference type="SMR" id="A0A084A785"/>
<evidence type="ECO:0008006" key="3">
    <source>
        <dbReference type="Google" id="ProtNLM"/>
    </source>
</evidence>
<organism evidence="1 2">
    <name type="scientific">Lactococcus cremoris subsp. cremoris GE214</name>
    <dbReference type="NCBI Taxonomy" id="1415168"/>
    <lineage>
        <taxon>Bacteria</taxon>
        <taxon>Bacillati</taxon>
        <taxon>Bacillota</taxon>
        <taxon>Bacilli</taxon>
        <taxon>Lactobacillales</taxon>
        <taxon>Streptococcaceae</taxon>
        <taxon>Lactococcus</taxon>
        <taxon>Lactococcus cremoris subsp. cremoris</taxon>
    </lineage>
</organism>
<dbReference type="InterPro" id="IPR038073">
    <property type="entry name" value="YkuJ-like_sf"/>
</dbReference>